<evidence type="ECO:0000259" key="1">
    <source>
        <dbReference type="Pfam" id="PF00534"/>
    </source>
</evidence>
<dbReference type="EMBL" id="RJNW01000002">
    <property type="protein sequence ID" value="RSI87578.1"/>
    <property type="molecule type" value="Genomic_DNA"/>
</dbReference>
<dbReference type="AlphaFoldDB" id="A0A428D677"/>
<dbReference type="InterPro" id="IPR050194">
    <property type="entry name" value="Glycosyltransferase_grp1"/>
</dbReference>
<evidence type="ECO:0000313" key="2">
    <source>
        <dbReference type="EMBL" id="RSI87578.1"/>
    </source>
</evidence>
<dbReference type="Pfam" id="PF00534">
    <property type="entry name" value="Glycos_transf_1"/>
    <property type="match status" value="1"/>
</dbReference>
<reference evidence="2 3" key="1">
    <citation type="submission" date="2018-11" db="EMBL/GenBank/DDBJ databases">
        <title>Species Designations Belie Phenotypic and Genotypic Heterogeneity in Oral Streptococci.</title>
        <authorList>
            <person name="Velsko I."/>
        </authorList>
    </citation>
    <scope>NUCLEOTIDE SEQUENCE [LARGE SCALE GENOMIC DNA]</scope>
    <source>
        <strain evidence="2 3">KLC01</strain>
    </source>
</reference>
<keyword evidence="2" id="KW-0808">Transferase</keyword>
<comment type="caution">
    <text evidence="2">The sequence shown here is derived from an EMBL/GenBank/DDBJ whole genome shotgun (WGS) entry which is preliminary data.</text>
</comment>
<dbReference type="PANTHER" id="PTHR45947:SF3">
    <property type="entry name" value="SULFOQUINOVOSYL TRANSFERASE SQD2"/>
    <property type="match status" value="1"/>
</dbReference>
<dbReference type="InterPro" id="IPR001296">
    <property type="entry name" value="Glyco_trans_1"/>
</dbReference>
<name>A0A428D677_STRMT</name>
<proteinExistence type="predicted"/>
<organism evidence="2 3">
    <name type="scientific">Streptococcus mitis</name>
    <dbReference type="NCBI Taxonomy" id="28037"/>
    <lineage>
        <taxon>Bacteria</taxon>
        <taxon>Bacillati</taxon>
        <taxon>Bacillota</taxon>
        <taxon>Bacilli</taxon>
        <taxon>Lactobacillales</taxon>
        <taxon>Streptococcaceae</taxon>
        <taxon>Streptococcus</taxon>
        <taxon>Streptococcus mitis group</taxon>
    </lineage>
</organism>
<dbReference type="Proteomes" id="UP000278063">
    <property type="component" value="Unassembled WGS sequence"/>
</dbReference>
<dbReference type="Gene3D" id="3.40.50.2000">
    <property type="entry name" value="Glycogen Phosphorylase B"/>
    <property type="match status" value="2"/>
</dbReference>
<protein>
    <submittedName>
        <fullName evidence="2">Glycosyl transferases group 1</fullName>
    </submittedName>
</protein>
<dbReference type="PANTHER" id="PTHR45947">
    <property type="entry name" value="SULFOQUINOVOSYL TRANSFERASE SQD2"/>
    <property type="match status" value="1"/>
</dbReference>
<evidence type="ECO:0000313" key="3">
    <source>
        <dbReference type="Proteomes" id="UP000278063"/>
    </source>
</evidence>
<dbReference type="GO" id="GO:0016757">
    <property type="term" value="F:glycosyltransferase activity"/>
    <property type="evidence" value="ECO:0007669"/>
    <property type="project" value="InterPro"/>
</dbReference>
<dbReference type="SUPFAM" id="SSF53756">
    <property type="entry name" value="UDP-Glycosyltransferase/glycogen phosphorylase"/>
    <property type="match status" value="1"/>
</dbReference>
<gene>
    <name evidence="2" type="ORF">D8849_05075</name>
</gene>
<accession>A0A428D677</accession>
<sequence length="418" mass="48741">MKILHYTIGFAPERTGGLVGYATDLMIEQKRQNFEVFALYPSSQLFFWKKPRIEEKSERFGIKTFGLVNSLPLALFGGIATPSDFMMKSDKKIFLDFLRKLKPEVIHIHSLIGLHKEFLEAAKNLNIQIIYSTHDYYGLAPTPNFYYNGISFDGNNTNLTWNIMSIDALSTKKLRIFQMTFYPIIRKLMKQLKKNPKHKTSQEIETILEKTNYNKLKKYYVEMFELVDKFHFNSSLAESIYKNNLPFEPKGEILNITTAKIKNQNIKRYERGKKIVAYIGPDEEYKGYFDFLEFAQKLDRKKYQINTYGHSANRFAPDFVVQRGRFSQNELDKIYSEIDYLIIPSRWKETFGLVTLEAISYGVNVFVSENVGSKDLVDSNHRFKQIEEIDLDIGGGISKSVETIEKHVEDLKQLYQSK</sequence>
<feature type="domain" description="Glycosyl transferase family 1" evidence="1">
    <location>
        <begin position="266"/>
        <end position="380"/>
    </location>
</feature>